<dbReference type="Proteomes" id="UP000578686">
    <property type="component" value="Unassembled WGS sequence"/>
</dbReference>
<sequence length="328" mass="33711">MTEGPNHTPPSGGPYGRPEYSGHPGPDATLVPAAENAKSGRGLSHGAKMALAVVAAVAMVAGTTVAGVLLTGDSDGGGTTVAGPGDGDSGDEGAAGAGDGEEPAEDEPEEEPDGEEDGGDDPRGGTGPVTDPVVDDDWQVQALLDRDLAYDVPSGDEWLVADPESYVQWRPVVVNEDGEEEELLYVARGAAVLHEGICGGSSSRGVLAATGARGASGTAEAAESQALEYARAVYDPTFTGELEISDAEPFSNDQGFEGHIAVGELTGFELTDEQDPECYATNATVVSIAYLDSAHDVQVWLAILDADVEDALDEETLDKITNSLRLVN</sequence>
<feature type="compositionally biased region" description="Acidic residues" evidence="1">
    <location>
        <begin position="99"/>
        <end position="119"/>
    </location>
</feature>
<dbReference type="EMBL" id="JAAVJD010000011">
    <property type="protein sequence ID" value="NJQ04638.1"/>
    <property type="molecule type" value="Genomic_DNA"/>
</dbReference>
<feature type="compositionally biased region" description="Gly residues" evidence="1">
    <location>
        <begin position="74"/>
        <end position="98"/>
    </location>
</feature>
<organism evidence="4 5">
    <name type="scientific">Streptomyces lonarensis</name>
    <dbReference type="NCBI Taxonomy" id="700599"/>
    <lineage>
        <taxon>Bacteria</taxon>
        <taxon>Bacillati</taxon>
        <taxon>Actinomycetota</taxon>
        <taxon>Actinomycetes</taxon>
        <taxon>Kitasatosporales</taxon>
        <taxon>Streptomycetaceae</taxon>
        <taxon>Streptomyces</taxon>
    </lineage>
</organism>
<keyword evidence="2" id="KW-0812">Transmembrane</keyword>
<keyword evidence="2" id="KW-1133">Transmembrane helix</keyword>
<feature type="region of interest" description="Disordered" evidence="1">
    <location>
        <begin position="1"/>
        <end position="32"/>
    </location>
</feature>
<proteinExistence type="predicted"/>
<gene>
    <name evidence="4" type="ORF">HCN56_03335</name>
</gene>
<comment type="caution">
    <text evidence="4">The sequence shown here is derived from an EMBL/GenBank/DDBJ whole genome shotgun (WGS) entry which is preliminary data.</text>
</comment>
<dbReference type="RefSeq" id="WP_167967938.1">
    <property type="nucleotide sequence ID" value="NZ_BHZG01000007.1"/>
</dbReference>
<accession>A0A7X6CY12</accession>
<feature type="domain" description="DUF8017" evidence="3">
    <location>
        <begin position="132"/>
        <end position="327"/>
    </location>
</feature>
<evidence type="ECO:0000313" key="4">
    <source>
        <dbReference type="EMBL" id="NJQ04638.1"/>
    </source>
</evidence>
<feature type="region of interest" description="Disordered" evidence="1">
    <location>
        <begin position="71"/>
        <end position="134"/>
    </location>
</feature>
<dbReference type="InterPro" id="IPR058330">
    <property type="entry name" value="DUF8017"/>
</dbReference>
<dbReference type="AlphaFoldDB" id="A0A7X6CY12"/>
<evidence type="ECO:0000256" key="1">
    <source>
        <dbReference type="SAM" id="MobiDB-lite"/>
    </source>
</evidence>
<name>A0A7X6CY12_9ACTN</name>
<keyword evidence="5" id="KW-1185">Reference proteome</keyword>
<evidence type="ECO:0000313" key="5">
    <source>
        <dbReference type="Proteomes" id="UP000578686"/>
    </source>
</evidence>
<reference evidence="4 5" key="1">
    <citation type="submission" date="2020-03" db="EMBL/GenBank/DDBJ databases">
        <title>Draft genome of Streptomyces sp. ventii, isolated from the Axial Seamount in the Pacific Ocean, and resequencing of the two type strains Streptomyces lonarensis strain NCL 716 and Streptomyces bohaiensis strain 11A07.</title>
        <authorList>
            <person name="Loughran R.M."/>
            <person name="Pfannmuller K.M."/>
            <person name="Wasson B.J."/>
            <person name="Deadmond M.C."/>
            <person name="Paddock B.E."/>
            <person name="Koyack M.J."/>
            <person name="Gallegos D.A."/>
            <person name="Mitchell E.A."/>
            <person name="Ushijima B."/>
            <person name="Saw J.H."/>
            <person name="Mcphail K.L."/>
            <person name="Videau P."/>
        </authorList>
    </citation>
    <scope>NUCLEOTIDE SEQUENCE [LARGE SCALE GENOMIC DNA]</scope>
    <source>
        <strain evidence="4 5">NCL716</strain>
    </source>
</reference>
<evidence type="ECO:0000256" key="2">
    <source>
        <dbReference type="SAM" id="Phobius"/>
    </source>
</evidence>
<keyword evidence="2" id="KW-0472">Membrane</keyword>
<evidence type="ECO:0000259" key="3">
    <source>
        <dbReference type="Pfam" id="PF26056"/>
    </source>
</evidence>
<protein>
    <recommendedName>
        <fullName evidence="3">DUF8017 domain-containing protein</fullName>
    </recommendedName>
</protein>
<feature type="transmembrane region" description="Helical" evidence="2">
    <location>
        <begin position="49"/>
        <end position="70"/>
    </location>
</feature>
<dbReference type="Pfam" id="PF26056">
    <property type="entry name" value="DUF8017"/>
    <property type="match status" value="1"/>
</dbReference>